<evidence type="ECO:0000313" key="11">
    <source>
        <dbReference type="EMBL" id="CAH9129846.1"/>
    </source>
</evidence>
<dbReference type="Proteomes" id="UP001152523">
    <property type="component" value="Unassembled WGS sequence"/>
</dbReference>
<dbReference type="Pfam" id="PF08263">
    <property type="entry name" value="LRRNT_2"/>
    <property type="match status" value="1"/>
</dbReference>
<dbReference type="InterPro" id="IPR032675">
    <property type="entry name" value="LRR_dom_sf"/>
</dbReference>
<accession>A0AAV0F2W3</accession>
<evidence type="ECO:0000256" key="1">
    <source>
        <dbReference type="ARBA" id="ARBA00004479"/>
    </source>
</evidence>
<evidence type="ECO:0000256" key="5">
    <source>
        <dbReference type="ARBA" id="ARBA00022737"/>
    </source>
</evidence>
<dbReference type="GO" id="GO:0016020">
    <property type="term" value="C:membrane"/>
    <property type="evidence" value="ECO:0007669"/>
    <property type="project" value="UniProtKB-SubCell"/>
</dbReference>
<evidence type="ECO:0000256" key="3">
    <source>
        <dbReference type="ARBA" id="ARBA00022692"/>
    </source>
</evidence>
<evidence type="ECO:0000256" key="8">
    <source>
        <dbReference type="ARBA" id="ARBA00023180"/>
    </source>
</evidence>
<organism evidence="11 12">
    <name type="scientific">Cuscuta epithymum</name>
    <dbReference type="NCBI Taxonomy" id="186058"/>
    <lineage>
        <taxon>Eukaryota</taxon>
        <taxon>Viridiplantae</taxon>
        <taxon>Streptophyta</taxon>
        <taxon>Embryophyta</taxon>
        <taxon>Tracheophyta</taxon>
        <taxon>Spermatophyta</taxon>
        <taxon>Magnoliopsida</taxon>
        <taxon>eudicotyledons</taxon>
        <taxon>Gunneridae</taxon>
        <taxon>Pentapetalae</taxon>
        <taxon>asterids</taxon>
        <taxon>lamiids</taxon>
        <taxon>Solanales</taxon>
        <taxon>Convolvulaceae</taxon>
        <taxon>Cuscuteae</taxon>
        <taxon>Cuscuta</taxon>
        <taxon>Cuscuta subgen. Cuscuta</taxon>
    </lineage>
</organism>
<evidence type="ECO:0000256" key="4">
    <source>
        <dbReference type="ARBA" id="ARBA00022729"/>
    </source>
</evidence>
<comment type="subcellular location">
    <subcellularLocation>
        <location evidence="1">Membrane</location>
        <topology evidence="1">Single-pass type I membrane protein</topology>
    </subcellularLocation>
</comment>
<dbReference type="AlphaFoldDB" id="A0AAV0F2W3"/>
<feature type="domain" description="Leucine-rich repeat-containing N-terminal plant-type" evidence="10">
    <location>
        <begin position="64"/>
        <end position="104"/>
    </location>
</feature>
<proteinExistence type="predicted"/>
<dbReference type="Gene3D" id="3.80.10.10">
    <property type="entry name" value="Ribonuclease Inhibitor"/>
    <property type="match status" value="1"/>
</dbReference>
<reference evidence="11" key="1">
    <citation type="submission" date="2022-07" db="EMBL/GenBank/DDBJ databases">
        <authorList>
            <person name="Macas J."/>
            <person name="Novak P."/>
            <person name="Neumann P."/>
        </authorList>
    </citation>
    <scope>NUCLEOTIDE SEQUENCE</scope>
</reference>
<keyword evidence="5" id="KW-0677">Repeat</keyword>
<evidence type="ECO:0000256" key="7">
    <source>
        <dbReference type="ARBA" id="ARBA00023136"/>
    </source>
</evidence>
<dbReference type="InterPro" id="IPR013210">
    <property type="entry name" value="LRR_N_plant-typ"/>
</dbReference>
<keyword evidence="8" id="KW-0325">Glycoprotein</keyword>
<evidence type="ECO:0000256" key="6">
    <source>
        <dbReference type="ARBA" id="ARBA00022989"/>
    </source>
</evidence>
<feature type="transmembrane region" description="Helical" evidence="9">
    <location>
        <begin position="26"/>
        <end position="54"/>
    </location>
</feature>
<gene>
    <name evidence="11" type="ORF">CEPIT_LOCUS30176</name>
</gene>
<keyword evidence="2" id="KW-0433">Leucine-rich repeat</keyword>
<keyword evidence="7 9" id="KW-0472">Membrane</keyword>
<keyword evidence="12" id="KW-1185">Reference proteome</keyword>
<comment type="caution">
    <text evidence="11">The sequence shown here is derived from an EMBL/GenBank/DDBJ whole genome shotgun (WGS) entry which is preliminary data.</text>
</comment>
<dbReference type="PANTHER" id="PTHR48063">
    <property type="entry name" value="LRR RECEPTOR-LIKE KINASE"/>
    <property type="match status" value="1"/>
</dbReference>
<protein>
    <recommendedName>
        <fullName evidence="10">Leucine-rich repeat-containing N-terminal plant-type domain-containing protein</fullName>
    </recommendedName>
</protein>
<keyword evidence="3 9" id="KW-0812">Transmembrane</keyword>
<dbReference type="InterPro" id="IPR046956">
    <property type="entry name" value="RLP23-like"/>
</dbReference>
<dbReference type="PANTHER" id="PTHR48063:SF112">
    <property type="entry name" value="RECEPTOR LIKE PROTEIN 30-LIKE"/>
    <property type="match status" value="1"/>
</dbReference>
<keyword evidence="4" id="KW-0732">Signal</keyword>
<sequence length="141" mass="15495">MRGSLTSNLSSSKITENWKKLRMGRLLLHSCTEIAIAVGVSCLLLVMSVGSVAVRVSTTSKCIDGERQALLKFKHNILDEYEYLSSWGNHDENCCCGWAGVGCDNLTGHVIKLDLSGMDLRAKGGMYNTQWRIQKLCLLGA</sequence>
<dbReference type="EMBL" id="CAMAPF010000956">
    <property type="protein sequence ID" value="CAH9129846.1"/>
    <property type="molecule type" value="Genomic_DNA"/>
</dbReference>
<evidence type="ECO:0000259" key="10">
    <source>
        <dbReference type="Pfam" id="PF08263"/>
    </source>
</evidence>
<evidence type="ECO:0000313" key="12">
    <source>
        <dbReference type="Proteomes" id="UP001152523"/>
    </source>
</evidence>
<evidence type="ECO:0000256" key="9">
    <source>
        <dbReference type="SAM" id="Phobius"/>
    </source>
</evidence>
<evidence type="ECO:0000256" key="2">
    <source>
        <dbReference type="ARBA" id="ARBA00022614"/>
    </source>
</evidence>
<keyword evidence="6 9" id="KW-1133">Transmembrane helix</keyword>
<name>A0AAV0F2W3_9ASTE</name>